<organism evidence="1 2">
    <name type="scientific">Mycoplasmopsis edwardii</name>
    <dbReference type="NCBI Taxonomy" id="53558"/>
    <lineage>
        <taxon>Bacteria</taxon>
        <taxon>Bacillati</taxon>
        <taxon>Mycoplasmatota</taxon>
        <taxon>Mycoplasmoidales</taxon>
        <taxon>Metamycoplasmataceae</taxon>
        <taxon>Mycoplasmopsis</taxon>
    </lineage>
</organism>
<dbReference type="EMBL" id="LS991951">
    <property type="protein sequence ID" value="SYV97397.1"/>
    <property type="molecule type" value="Genomic_DNA"/>
</dbReference>
<evidence type="ECO:0000313" key="1">
    <source>
        <dbReference type="EMBL" id="SYV97397.1"/>
    </source>
</evidence>
<proteinExistence type="predicted"/>
<dbReference type="KEGG" id="medw:NCTC10132_00762"/>
<sequence>MPEESQRFQSIRMTLKDLSFTVSNTPEKYNQYSNKVENATVVYEAKLSDAENTVKVLEFNSQFYATYKADTQKLELKGNVSLPQQATVNGKEVNIAEYTIKQVKLENQTYNLDQPITGNPNESVVNILDVYAKDKKVYIEFSGDISEYKFYLRANKNGNSSSELKEEALDW</sequence>
<dbReference type="Proteomes" id="UP000257559">
    <property type="component" value="Chromosome"/>
</dbReference>
<evidence type="ECO:0000313" key="2">
    <source>
        <dbReference type="Proteomes" id="UP000257559"/>
    </source>
</evidence>
<protein>
    <submittedName>
        <fullName evidence="1">Uncharacterized protein</fullName>
    </submittedName>
</protein>
<keyword evidence="2" id="KW-1185">Reference proteome</keyword>
<name>A0A3B0PNL2_9BACT</name>
<dbReference type="AlphaFoldDB" id="A0A3B0PNL2"/>
<accession>A0A3B0PNL2</accession>
<reference evidence="2" key="1">
    <citation type="submission" date="2018-06" db="EMBL/GenBank/DDBJ databases">
        <authorList>
            <consortium name="Pathogen Informatics"/>
        </authorList>
    </citation>
    <scope>NUCLEOTIDE SEQUENCE [LARGE SCALE GENOMIC DNA]</scope>
    <source>
        <strain evidence="2">NCTC10132</strain>
    </source>
</reference>
<gene>
    <name evidence="1" type="ORF">NCTC10132_00762</name>
</gene>
<feature type="non-terminal residue" evidence="1">
    <location>
        <position position="171"/>
    </location>
</feature>